<dbReference type="EMBL" id="WOFH01000001">
    <property type="protein sequence ID" value="MUN35310.1"/>
    <property type="molecule type" value="Genomic_DNA"/>
</dbReference>
<gene>
    <name evidence="2" type="ORF">GNZ18_01645</name>
</gene>
<protein>
    <recommendedName>
        <fullName evidence="1">Lantibiotic dehydratase N-terminal domain-containing protein</fullName>
    </recommendedName>
</protein>
<dbReference type="Proteomes" id="UP000432015">
    <property type="component" value="Unassembled WGS sequence"/>
</dbReference>
<evidence type="ECO:0000313" key="2">
    <source>
        <dbReference type="EMBL" id="MUN35310.1"/>
    </source>
</evidence>
<organism evidence="2 3">
    <name type="scientific">Actinomadura litoris</name>
    <dbReference type="NCBI Taxonomy" id="2678616"/>
    <lineage>
        <taxon>Bacteria</taxon>
        <taxon>Bacillati</taxon>
        <taxon>Actinomycetota</taxon>
        <taxon>Actinomycetes</taxon>
        <taxon>Streptosporangiales</taxon>
        <taxon>Thermomonosporaceae</taxon>
        <taxon>Actinomadura</taxon>
    </lineage>
</organism>
<evidence type="ECO:0000313" key="3">
    <source>
        <dbReference type="Proteomes" id="UP000432015"/>
    </source>
</evidence>
<reference evidence="2 3" key="1">
    <citation type="submission" date="2019-11" db="EMBL/GenBank/DDBJ databases">
        <authorList>
            <person name="Cao P."/>
        </authorList>
    </citation>
    <scope>NUCLEOTIDE SEQUENCE [LARGE SCALE GENOMIC DNA]</scope>
    <source>
        <strain evidence="2 3">NEAU-AAG5</strain>
    </source>
</reference>
<comment type="caution">
    <text evidence="2">The sequence shown here is derived from an EMBL/GenBank/DDBJ whole genome shotgun (WGS) entry which is preliminary data.</text>
</comment>
<dbReference type="Pfam" id="PF04738">
    <property type="entry name" value="Lant_dehydr_N"/>
    <property type="match status" value="2"/>
</dbReference>
<dbReference type="InterPro" id="IPR006827">
    <property type="entry name" value="Lant_deHydtase_N"/>
</dbReference>
<feature type="domain" description="Lantibiotic dehydratase N-terminal" evidence="1">
    <location>
        <begin position="646"/>
        <end position="799"/>
    </location>
</feature>
<dbReference type="RefSeq" id="WP_156214268.1">
    <property type="nucleotide sequence ID" value="NZ_WOFH01000001.1"/>
</dbReference>
<evidence type="ECO:0000259" key="1">
    <source>
        <dbReference type="Pfam" id="PF04738"/>
    </source>
</evidence>
<proteinExistence type="predicted"/>
<accession>A0A7K1KSZ7</accession>
<keyword evidence="3" id="KW-1185">Reference proteome</keyword>
<dbReference type="AlphaFoldDB" id="A0A7K1KSZ7"/>
<feature type="domain" description="Lantibiotic dehydratase N-terminal" evidence="1">
    <location>
        <begin position="157"/>
        <end position="488"/>
    </location>
</feature>
<name>A0A7K1KSZ7_9ACTN</name>
<sequence>MSENLGTVSGGITLDGGARADAPLVLRRAGLPAAALDVLRTEKAHRCARELARLRAWLAAEGAALSDVLFAEIGAVGDGGPKPRLVGLRRAVFRSRRPRPEEWNAEVEGALGPEAARRVREWLARFDEADRLAARLPGVLAAEVAEREQVLRGVASDPCLRRALSQASPALYGELAKWLDDPRRRPRPQTMARLVKYVARAAAKTSPYSTFTISGLAVWGEREEFAEQPVHGVVELDGFLLRSIVRALCEVPALRATLTVRANPGAVVADGRVSFPGPPPREPIVTLPETPAVRACLRLLAAGPPGTLAALADVLAPGGRNRERVEGFLAALVEAGLLILDPPVADQAADPLRELSAWAARGGEETADVVPLLERLRREVVPPVPVEDVEGHRARQDRLRDAASALVERLGLPFPVTGLSKSVFHENAVFGDVPAECSVEGWRPLLDDLDAVRHWLAVFDPALPLRLALGAFCGERFGAGARVPFLELFRAVHEEMNRGDGAPGAARELVRFLRASPMAGDAALAGSPLERLRELGRIRDAARRAVLVPADADGVVRAPVARLRALAARSPEWIGAPVSMGCYVQRAGDLITLNVAHAGYGRGRSRIRRLTGFAGGAVPPERPFDAPPGTVFAELGGTFASALNARAPGTAYEIDYPHTVSARPASERLPLGDLDMVHDPRTGLADLVSRRLGERVVPLHLGMMADVLLPPVARFLTWAFGASYYLHPSFSPLAPDWEPPTSIVAAPRVEAGRVVLRRARWSVPTGLVPARRKAESDADHLVRLVGWLRANGIPGRCYVRMWADGLWQDDAEDNNWGKWVLDKSRKPVYIDFAIWHLVAVFERMLKTPGPVIVFEEALPEPTAAGAAGGFVSEFLVEISGGVA</sequence>